<reference evidence="2 3" key="1">
    <citation type="submission" date="2019-11" db="EMBL/GenBank/DDBJ databases">
        <authorList>
            <person name="Li X.-J."/>
            <person name="Feng X.-M."/>
        </authorList>
    </citation>
    <scope>NUCLEOTIDE SEQUENCE [LARGE SCALE GENOMIC DNA]</scope>
    <source>
        <strain evidence="2 3">XMNu-373</strain>
    </source>
</reference>
<dbReference type="EMBL" id="WLZY01000008">
    <property type="protein sequence ID" value="NDL59759.1"/>
    <property type="molecule type" value="Genomic_DNA"/>
</dbReference>
<gene>
    <name evidence="2" type="ORF">F7O44_22050</name>
</gene>
<keyword evidence="3" id="KW-1185">Reference proteome</keyword>
<keyword evidence="1" id="KW-0472">Membrane</keyword>
<feature type="transmembrane region" description="Helical" evidence="1">
    <location>
        <begin position="20"/>
        <end position="40"/>
    </location>
</feature>
<protein>
    <recommendedName>
        <fullName evidence="4">DUF4386 family protein</fullName>
    </recommendedName>
</protein>
<dbReference type="Proteomes" id="UP000460435">
    <property type="component" value="Unassembled WGS sequence"/>
</dbReference>
<name>A0A7K3M903_9ACTN</name>
<proteinExistence type="predicted"/>
<sequence length="108" mass="11118">MVARALSGGLPSGELESESLMFFVCASVFGAQAIAVGLVLNRVNDRFGYWLNLLTLGVIDTAFVAFMVVPGHVDPVGGLSGPLVWVAAAVASTIALSRSSSAAPHNET</sequence>
<feature type="transmembrane region" description="Helical" evidence="1">
    <location>
        <begin position="75"/>
        <end position="96"/>
    </location>
</feature>
<keyword evidence="1" id="KW-1133">Transmembrane helix</keyword>
<feature type="transmembrane region" description="Helical" evidence="1">
    <location>
        <begin position="47"/>
        <end position="69"/>
    </location>
</feature>
<keyword evidence="1" id="KW-0812">Transmembrane</keyword>
<comment type="caution">
    <text evidence="2">The sequence shown here is derived from an EMBL/GenBank/DDBJ whole genome shotgun (WGS) entry which is preliminary data.</text>
</comment>
<evidence type="ECO:0000313" key="2">
    <source>
        <dbReference type="EMBL" id="NDL59759.1"/>
    </source>
</evidence>
<evidence type="ECO:0000256" key="1">
    <source>
        <dbReference type="SAM" id="Phobius"/>
    </source>
</evidence>
<dbReference type="AlphaFoldDB" id="A0A7K3M903"/>
<accession>A0A7K3M903</accession>
<evidence type="ECO:0000313" key="3">
    <source>
        <dbReference type="Proteomes" id="UP000460435"/>
    </source>
</evidence>
<evidence type="ECO:0008006" key="4">
    <source>
        <dbReference type="Google" id="ProtNLM"/>
    </source>
</evidence>
<organism evidence="2 3">
    <name type="scientific">Phytoactinopolyspora mesophila</name>
    <dbReference type="NCBI Taxonomy" id="2650750"/>
    <lineage>
        <taxon>Bacteria</taxon>
        <taxon>Bacillati</taxon>
        <taxon>Actinomycetota</taxon>
        <taxon>Actinomycetes</taxon>
        <taxon>Jiangellales</taxon>
        <taxon>Jiangellaceae</taxon>
        <taxon>Phytoactinopolyspora</taxon>
    </lineage>
</organism>